<organism evidence="3 4">
    <name type="scientific">Faecalibacter bovis</name>
    <dbReference type="NCBI Taxonomy" id="2898187"/>
    <lineage>
        <taxon>Bacteria</taxon>
        <taxon>Pseudomonadati</taxon>
        <taxon>Bacteroidota</taxon>
        <taxon>Flavobacteriia</taxon>
        <taxon>Flavobacteriales</taxon>
        <taxon>Weeksellaceae</taxon>
        <taxon>Faecalibacter</taxon>
    </lineage>
</organism>
<evidence type="ECO:0000256" key="1">
    <source>
        <dbReference type="ARBA" id="ARBA00023125"/>
    </source>
</evidence>
<sequence length="107" mass="12060">MKDESLFYSELGNNILSIRTRKGISQDDLAKEIGLSRPSIANIEKGKQRPSIYILLQLSKILGVDIKELLPESIISYNKIDIGNVISLDKTKSDLFSENFISFLDEI</sequence>
<feature type="domain" description="HTH cro/C1-type" evidence="2">
    <location>
        <begin position="15"/>
        <end position="69"/>
    </location>
</feature>
<proteinExistence type="predicted"/>
<dbReference type="EMBL" id="CP072842">
    <property type="protein sequence ID" value="QTV06745.1"/>
    <property type="molecule type" value="Genomic_DNA"/>
</dbReference>
<dbReference type="InterPro" id="IPR010982">
    <property type="entry name" value="Lambda_DNA-bd_dom_sf"/>
</dbReference>
<reference evidence="3 4" key="1">
    <citation type="journal article" date="2021" name="Int. J. Syst. Evol. Microbiol.">
        <title>Faecalibacter bovis sp. nov., isolated from cow faeces.</title>
        <authorList>
            <person name="Li F."/>
            <person name="Zhao W."/>
            <person name="Hong Q."/>
            <person name="Shao Q."/>
            <person name="Song J."/>
            <person name="Yang S."/>
        </authorList>
    </citation>
    <scope>NUCLEOTIDE SEQUENCE [LARGE SCALE GENOMIC DNA]</scope>
    <source>
        <strain evidence="3 4">ZY171143</strain>
    </source>
</reference>
<protein>
    <submittedName>
        <fullName evidence="3">Helix-turn-helix transcriptional regulator</fullName>
    </submittedName>
</protein>
<dbReference type="Pfam" id="PF01381">
    <property type="entry name" value="HTH_3"/>
    <property type="match status" value="1"/>
</dbReference>
<evidence type="ECO:0000313" key="4">
    <source>
        <dbReference type="Proteomes" id="UP000672011"/>
    </source>
</evidence>
<dbReference type="SMART" id="SM00530">
    <property type="entry name" value="HTH_XRE"/>
    <property type="match status" value="1"/>
</dbReference>
<dbReference type="PANTHER" id="PTHR46558:SF4">
    <property type="entry name" value="DNA-BIDING PHAGE PROTEIN"/>
    <property type="match status" value="1"/>
</dbReference>
<dbReference type="SUPFAM" id="SSF47413">
    <property type="entry name" value="lambda repressor-like DNA-binding domains"/>
    <property type="match status" value="1"/>
</dbReference>
<dbReference type="Proteomes" id="UP000672011">
    <property type="component" value="Chromosome"/>
</dbReference>
<dbReference type="PROSITE" id="PS50943">
    <property type="entry name" value="HTH_CROC1"/>
    <property type="match status" value="1"/>
</dbReference>
<dbReference type="CDD" id="cd00093">
    <property type="entry name" value="HTH_XRE"/>
    <property type="match status" value="1"/>
</dbReference>
<accession>A0ABX7XFN4</accession>
<reference evidence="4" key="2">
    <citation type="submission" date="2021-04" db="EMBL/GenBank/DDBJ databases">
        <title>Taxonomy of Flavobacteriaceae bacterium ZY171143.</title>
        <authorList>
            <person name="Li F."/>
        </authorList>
    </citation>
    <scope>NUCLEOTIDE SEQUENCE [LARGE SCALE GENOMIC DNA]</scope>
    <source>
        <strain evidence="4">ZY171143</strain>
    </source>
</reference>
<dbReference type="InterPro" id="IPR001387">
    <property type="entry name" value="Cro/C1-type_HTH"/>
</dbReference>
<dbReference type="PANTHER" id="PTHR46558">
    <property type="entry name" value="TRACRIPTIONAL REGULATORY PROTEIN-RELATED-RELATED"/>
    <property type="match status" value="1"/>
</dbReference>
<dbReference type="RefSeq" id="WP_230477505.1">
    <property type="nucleotide sequence ID" value="NZ_CP072842.1"/>
</dbReference>
<evidence type="ECO:0000313" key="3">
    <source>
        <dbReference type="EMBL" id="QTV06745.1"/>
    </source>
</evidence>
<keyword evidence="4" id="KW-1185">Reference proteome</keyword>
<name>A0ABX7XFN4_9FLAO</name>
<gene>
    <name evidence="3" type="ORF">J9309_05370</name>
</gene>
<dbReference type="Gene3D" id="1.10.260.40">
    <property type="entry name" value="lambda repressor-like DNA-binding domains"/>
    <property type="match status" value="1"/>
</dbReference>
<keyword evidence="1" id="KW-0238">DNA-binding</keyword>
<evidence type="ECO:0000259" key="2">
    <source>
        <dbReference type="PROSITE" id="PS50943"/>
    </source>
</evidence>